<accession>A0A1H8DN62</accession>
<dbReference type="SUPFAM" id="SSF50939">
    <property type="entry name" value="Sialidases"/>
    <property type="match status" value="1"/>
</dbReference>
<evidence type="ECO:0000313" key="2">
    <source>
        <dbReference type="EMBL" id="SEN08254.1"/>
    </source>
</evidence>
<keyword evidence="3" id="KW-1185">Reference proteome</keyword>
<dbReference type="Proteomes" id="UP000198942">
    <property type="component" value="Unassembled WGS sequence"/>
</dbReference>
<feature type="chain" id="PRO_5011668874" description="BNR repeat-like domain-containing protein" evidence="1">
    <location>
        <begin position="22"/>
        <end position="350"/>
    </location>
</feature>
<evidence type="ECO:0000256" key="1">
    <source>
        <dbReference type="SAM" id="SignalP"/>
    </source>
</evidence>
<sequence>MKKLLAGLTLLVISLSLSSHAVINSNSLGKGQQPQVSVDNAGTVRIVFGSDDQVFCATSKDHGRTFSKPVLVAKVPGMHLGMSRGPQLTSSARYSVITAMDKAGDIHWFKLDHTTDRWQAMGVVNDLKESAPEGLMSIAADKSDNFYAVWLDTRTGKHNQIYFSSLKAAQKNWSKNVLAYQSPDQHVCECCRPTIAVQGPVVAIMFRNWLNGSRDLYVTRSSNQGKTFAGAEKLGLDTWKLNGCPMDGGGLFINASNTIQTTWQRKGMIYYCQPGQPEVFVSNGRNCAMAGSGATSVITYQENDTLKVFSLKNKITQLVGNGTFLRSAILTNGKVVCAWEQDNSIKFKSI</sequence>
<dbReference type="EMBL" id="FOCL01000002">
    <property type="protein sequence ID" value="SEN08254.1"/>
    <property type="molecule type" value="Genomic_DNA"/>
</dbReference>
<dbReference type="InterPro" id="IPR036278">
    <property type="entry name" value="Sialidase_sf"/>
</dbReference>
<organism evidence="2 3">
    <name type="scientific">Mucilaginibacter gossypiicola</name>
    <dbReference type="NCBI Taxonomy" id="551995"/>
    <lineage>
        <taxon>Bacteria</taxon>
        <taxon>Pseudomonadati</taxon>
        <taxon>Bacteroidota</taxon>
        <taxon>Sphingobacteriia</taxon>
        <taxon>Sphingobacteriales</taxon>
        <taxon>Sphingobacteriaceae</taxon>
        <taxon>Mucilaginibacter</taxon>
    </lineage>
</organism>
<proteinExistence type="predicted"/>
<dbReference type="STRING" id="551995.SAMN05192574_102398"/>
<gene>
    <name evidence="2" type="ORF">SAMN05192574_102398</name>
</gene>
<dbReference type="Gene3D" id="2.120.10.10">
    <property type="match status" value="1"/>
</dbReference>
<reference evidence="3" key="1">
    <citation type="submission" date="2016-10" db="EMBL/GenBank/DDBJ databases">
        <authorList>
            <person name="Varghese N."/>
            <person name="Submissions S."/>
        </authorList>
    </citation>
    <scope>NUCLEOTIDE SEQUENCE [LARGE SCALE GENOMIC DNA]</scope>
    <source>
        <strain evidence="3">Gh-48</strain>
    </source>
</reference>
<dbReference type="AlphaFoldDB" id="A0A1H8DN62"/>
<evidence type="ECO:0000313" key="3">
    <source>
        <dbReference type="Proteomes" id="UP000198942"/>
    </source>
</evidence>
<keyword evidence="1" id="KW-0732">Signal</keyword>
<protein>
    <recommendedName>
        <fullName evidence="4">BNR repeat-like domain-containing protein</fullName>
    </recommendedName>
</protein>
<name>A0A1H8DN62_9SPHI</name>
<feature type="signal peptide" evidence="1">
    <location>
        <begin position="1"/>
        <end position="21"/>
    </location>
</feature>
<evidence type="ECO:0008006" key="4">
    <source>
        <dbReference type="Google" id="ProtNLM"/>
    </source>
</evidence>